<dbReference type="KEGG" id="ada:A5CPEGH6_08270"/>
<dbReference type="OrthoDB" id="1467932at2"/>
<sequence length="109" mass="12249">MADKGVISNIEGRVRQLMDDHRRVSELCASLTAQRDALRAEKRSLEERVRELDAELARMQLAEGLAGGSRNREKARARVNRLMREVDKCIALAEQPFDASSAPETRTAE</sequence>
<evidence type="ECO:0008006" key="4">
    <source>
        <dbReference type="Google" id="ProtNLM"/>
    </source>
</evidence>
<organism evidence="2 3">
    <name type="scientific">Alistipes dispar</name>
    <dbReference type="NCBI Taxonomy" id="2585119"/>
    <lineage>
        <taxon>Bacteria</taxon>
        <taxon>Pseudomonadati</taxon>
        <taxon>Bacteroidota</taxon>
        <taxon>Bacteroidia</taxon>
        <taxon>Bacteroidales</taxon>
        <taxon>Rikenellaceae</taxon>
        <taxon>Alistipes</taxon>
    </lineage>
</organism>
<evidence type="ECO:0000313" key="3">
    <source>
        <dbReference type="Proteomes" id="UP000319374"/>
    </source>
</evidence>
<evidence type="ECO:0000256" key="1">
    <source>
        <dbReference type="SAM" id="Coils"/>
    </source>
</evidence>
<reference evidence="3" key="1">
    <citation type="submission" date="2019-06" db="EMBL/GenBank/DDBJ databases">
        <title>Alistipes onderdonkii subsp. vulgaris subsp. nov., Alistipes dispar sp. nov. and Alistipes communis sp. nov., isolated from human faeces, and creation of Alistipes onderdonkii subsp. onderdonkii subsp. nov.</title>
        <authorList>
            <person name="Sakamoto M."/>
            <person name="Ikeyama N."/>
            <person name="Ogata Y."/>
            <person name="Suda W."/>
            <person name="Iino T."/>
            <person name="Hattori M."/>
            <person name="Ohkuma M."/>
        </authorList>
    </citation>
    <scope>NUCLEOTIDE SEQUENCE [LARGE SCALE GENOMIC DNA]</scope>
    <source>
        <strain evidence="3">5CPEGH6</strain>
    </source>
</reference>
<protein>
    <recommendedName>
        <fullName evidence="4">Transposase</fullName>
    </recommendedName>
</protein>
<dbReference type="EMBL" id="AP019736">
    <property type="protein sequence ID" value="BBL06189.1"/>
    <property type="molecule type" value="Genomic_DNA"/>
</dbReference>
<keyword evidence="3" id="KW-1185">Reference proteome</keyword>
<gene>
    <name evidence="2" type="ORF">A5CPEGH6_08270</name>
</gene>
<dbReference type="GeneID" id="98672806"/>
<keyword evidence="1" id="KW-0175">Coiled coil</keyword>
<proteinExistence type="predicted"/>
<evidence type="ECO:0000313" key="2">
    <source>
        <dbReference type="EMBL" id="BBL06189.1"/>
    </source>
</evidence>
<dbReference type="RefSeq" id="WP_141428028.1">
    <property type="nucleotide sequence ID" value="NZ_AP019736.1"/>
</dbReference>
<dbReference type="Proteomes" id="UP000319374">
    <property type="component" value="Chromosome"/>
</dbReference>
<name>A0A4Y1X118_9BACT</name>
<dbReference type="AlphaFoldDB" id="A0A4Y1X118"/>
<feature type="coiled-coil region" evidence="1">
    <location>
        <begin position="28"/>
        <end position="92"/>
    </location>
</feature>
<accession>A0A4Y1X118</accession>